<evidence type="ECO:0000313" key="2">
    <source>
        <dbReference type="EMBL" id="CAA9498781.1"/>
    </source>
</evidence>
<protein>
    <submittedName>
        <fullName evidence="2">Uncharacterized protein</fullName>
    </submittedName>
</protein>
<dbReference type="EMBL" id="CADCVS010000239">
    <property type="protein sequence ID" value="CAA9498781.1"/>
    <property type="molecule type" value="Genomic_DNA"/>
</dbReference>
<proteinExistence type="predicted"/>
<name>A0A6J4SKY0_9ACTN</name>
<feature type="region of interest" description="Disordered" evidence="1">
    <location>
        <begin position="1"/>
        <end position="20"/>
    </location>
</feature>
<organism evidence="2">
    <name type="scientific">uncultured Solirubrobacteraceae bacterium</name>
    <dbReference type="NCBI Taxonomy" id="1162706"/>
    <lineage>
        <taxon>Bacteria</taxon>
        <taxon>Bacillati</taxon>
        <taxon>Actinomycetota</taxon>
        <taxon>Thermoleophilia</taxon>
        <taxon>Solirubrobacterales</taxon>
        <taxon>Solirubrobacteraceae</taxon>
        <taxon>environmental samples</taxon>
    </lineage>
</organism>
<feature type="non-terminal residue" evidence="2">
    <location>
        <position position="1"/>
    </location>
</feature>
<feature type="non-terminal residue" evidence="2">
    <location>
        <position position="20"/>
    </location>
</feature>
<gene>
    <name evidence="2" type="ORF">AVDCRST_MAG30-1785</name>
</gene>
<evidence type="ECO:0000256" key="1">
    <source>
        <dbReference type="SAM" id="MobiDB-lite"/>
    </source>
</evidence>
<reference evidence="2" key="1">
    <citation type="submission" date="2020-02" db="EMBL/GenBank/DDBJ databases">
        <authorList>
            <person name="Meier V. D."/>
        </authorList>
    </citation>
    <scope>NUCLEOTIDE SEQUENCE</scope>
    <source>
        <strain evidence="2">AVDCRST_MAG30</strain>
    </source>
</reference>
<feature type="compositionally biased region" description="Gly residues" evidence="1">
    <location>
        <begin position="1"/>
        <end position="10"/>
    </location>
</feature>
<sequence>WGRSRGGASGGATWRRPSRS</sequence>
<accession>A0A6J4SKY0</accession>
<dbReference type="AlphaFoldDB" id="A0A6J4SKY0"/>